<organism evidence="1 2">
    <name type="scientific">Pseudovibrio japonicus</name>
    <dbReference type="NCBI Taxonomy" id="366534"/>
    <lineage>
        <taxon>Bacteria</taxon>
        <taxon>Pseudomonadati</taxon>
        <taxon>Pseudomonadota</taxon>
        <taxon>Alphaproteobacteria</taxon>
        <taxon>Hyphomicrobiales</taxon>
        <taxon>Stappiaceae</taxon>
        <taxon>Pseudovibrio</taxon>
    </lineage>
</organism>
<evidence type="ECO:0008006" key="3">
    <source>
        <dbReference type="Google" id="ProtNLM"/>
    </source>
</evidence>
<dbReference type="Pfam" id="PF11164">
    <property type="entry name" value="DUF2948"/>
    <property type="match status" value="1"/>
</dbReference>
<reference evidence="2" key="1">
    <citation type="journal article" date="2019" name="Int. J. Syst. Evol. Microbiol.">
        <title>The Global Catalogue of Microorganisms (GCM) 10K type strain sequencing project: providing services to taxonomists for standard genome sequencing and annotation.</title>
        <authorList>
            <consortium name="The Broad Institute Genomics Platform"/>
            <consortium name="The Broad Institute Genome Sequencing Center for Infectious Disease"/>
            <person name="Wu L."/>
            <person name="Ma J."/>
        </authorList>
    </citation>
    <scope>NUCLEOTIDE SEQUENCE [LARGE SCALE GENOMIC DNA]</scope>
    <source>
        <strain evidence="2">KCTC 12861</strain>
    </source>
</reference>
<proteinExistence type="predicted"/>
<accession>A0ABQ3DYI7</accession>
<keyword evidence="2" id="KW-1185">Reference proteome</keyword>
<evidence type="ECO:0000313" key="1">
    <source>
        <dbReference type="EMBL" id="GHB20490.1"/>
    </source>
</evidence>
<dbReference type="EMBL" id="BMXE01000001">
    <property type="protein sequence ID" value="GHB20490.1"/>
    <property type="molecule type" value="Genomic_DNA"/>
</dbReference>
<name>A0ABQ3DYI7_9HYPH</name>
<dbReference type="Proteomes" id="UP000637980">
    <property type="component" value="Unassembled WGS sequence"/>
</dbReference>
<dbReference type="InterPro" id="IPR021335">
    <property type="entry name" value="DUF2948"/>
</dbReference>
<sequence length="162" mass="18271">MYRVRDKVILQGTNMEQAKPMKLMALDKEDLQIISSMVQDSVLKLADIKYLPAERRLVLTMNRYLWETDANNQKQKMRARSVLSISRVDAVKAQKINQTNKDMVLSLLCVLFEETNAPAGQLKLEFSGGAAIAANIECIEAQLADLGAVWETDNRPEHHLEG</sequence>
<gene>
    <name evidence="1" type="ORF">GCM10007094_05600</name>
</gene>
<comment type="caution">
    <text evidence="1">The sequence shown here is derived from an EMBL/GenBank/DDBJ whole genome shotgun (WGS) entry which is preliminary data.</text>
</comment>
<evidence type="ECO:0000313" key="2">
    <source>
        <dbReference type="Proteomes" id="UP000637980"/>
    </source>
</evidence>
<protein>
    <recommendedName>
        <fullName evidence="3">DUF2948 family protein</fullName>
    </recommendedName>
</protein>